<accession>A0A5P1FIL2</accession>
<sequence length="83" mass="9786">MTVIWRVVSLAWSKRKLAYPIDDRELNEYDSSRVAHTQQYRHEYKAQNLDWKNDQVEASSESKGQRNGDDGVKQVIDEVQEFV</sequence>
<gene>
    <name evidence="2" type="ORF">A4U43_C03F31610</name>
</gene>
<protein>
    <submittedName>
        <fullName evidence="2">Uncharacterized protein</fullName>
    </submittedName>
</protein>
<proteinExistence type="predicted"/>
<dbReference type="Gramene" id="ONK76739">
    <property type="protein sequence ID" value="ONK76739"/>
    <property type="gene ID" value="A4U43_C03F31610"/>
</dbReference>
<dbReference type="EMBL" id="CM007383">
    <property type="protein sequence ID" value="ONK76739.1"/>
    <property type="molecule type" value="Genomic_DNA"/>
</dbReference>
<evidence type="ECO:0000313" key="3">
    <source>
        <dbReference type="Proteomes" id="UP000243459"/>
    </source>
</evidence>
<keyword evidence="3" id="KW-1185">Reference proteome</keyword>
<organism evidence="2 3">
    <name type="scientific">Asparagus officinalis</name>
    <name type="common">Garden asparagus</name>
    <dbReference type="NCBI Taxonomy" id="4686"/>
    <lineage>
        <taxon>Eukaryota</taxon>
        <taxon>Viridiplantae</taxon>
        <taxon>Streptophyta</taxon>
        <taxon>Embryophyta</taxon>
        <taxon>Tracheophyta</taxon>
        <taxon>Spermatophyta</taxon>
        <taxon>Magnoliopsida</taxon>
        <taxon>Liliopsida</taxon>
        <taxon>Asparagales</taxon>
        <taxon>Asparagaceae</taxon>
        <taxon>Asparagoideae</taxon>
        <taxon>Asparagus</taxon>
    </lineage>
</organism>
<evidence type="ECO:0000256" key="1">
    <source>
        <dbReference type="SAM" id="MobiDB-lite"/>
    </source>
</evidence>
<dbReference type="Proteomes" id="UP000243459">
    <property type="component" value="Chromosome 3"/>
</dbReference>
<evidence type="ECO:0000313" key="2">
    <source>
        <dbReference type="EMBL" id="ONK76739.1"/>
    </source>
</evidence>
<feature type="region of interest" description="Disordered" evidence="1">
    <location>
        <begin position="51"/>
        <end position="72"/>
    </location>
</feature>
<name>A0A5P1FIL2_ASPOF</name>
<reference evidence="3" key="1">
    <citation type="journal article" date="2017" name="Nat. Commun.">
        <title>The asparagus genome sheds light on the origin and evolution of a young Y chromosome.</title>
        <authorList>
            <person name="Harkess A."/>
            <person name="Zhou J."/>
            <person name="Xu C."/>
            <person name="Bowers J.E."/>
            <person name="Van der Hulst R."/>
            <person name="Ayyampalayam S."/>
            <person name="Mercati F."/>
            <person name="Riccardi P."/>
            <person name="McKain M.R."/>
            <person name="Kakrana A."/>
            <person name="Tang H."/>
            <person name="Ray J."/>
            <person name="Groenendijk J."/>
            <person name="Arikit S."/>
            <person name="Mathioni S.M."/>
            <person name="Nakano M."/>
            <person name="Shan H."/>
            <person name="Telgmann-Rauber A."/>
            <person name="Kanno A."/>
            <person name="Yue Z."/>
            <person name="Chen H."/>
            <person name="Li W."/>
            <person name="Chen Y."/>
            <person name="Xu X."/>
            <person name="Zhang Y."/>
            <person name="Luo S."/>
            <person name="Chen H."/>
            <person name="Gao J."/>
            <person name="Mao Z."/>
            <person name="Pires J.C."/>
            <person name="Luo M."/>
            <person name="Kudrna D."/>
            <person name="Wing R.A."/>
            <person name="Meyers B.C."/>
            <person name="Yi K."/>
            <person name="Kong H."/>
            <person name="Lavrijsen P."/>
            <person name="Sunseri F."/>
            <person name="Falavigna A."/>
            <person name="Ye Y."/>
            <person name="Leebens-Mack J.H."/>
            <person name="Chen G."/>
        </authorList>
    </citation>
    <scope>NUCLEOTIDE SEQUENCE [LARGE SCALE GENOMIC DNA]</scope>
    <source>
        <strain evidence="3">cv. DH0086</strain>
    </source>
</reference>
<dbReference type="AlphaFoldDB" id="A0A5P1FIL2"/>
<feature type="compositionally biased region" description="Basic and acidic residues" evidence="1">
    <location>
        <begin position="63"/>
        <end position="72"/>
    </location>
</feature>